<dbReference type="PROSITE" id="PS51450">
    <property type="entry name" value="LRR"/>
    <property type="match status" value="8"/>
</dbReference>
<dbReference type="InterPro" id="IPR032675">
    <property type="entry name" value="LRR_dom_sf"/>
</dbReference>
<evidence type="ECO:0000256" key="11">
    <source>
        <dbReference type="ARBA" id="ARBA00048679"/>
    </source>
</evidence>
<dbReference type="SMART" id="SM00365">
    <property type="entry name" value="LRR_SD22"/>
    <property type="match status" value="7"/>
</dbReference>
<dbReference type="GO" id="GO:0005524">
    <property type="term" value="F:ATP binding"/>
    <property type="evidence" value="ECO:0007669"/>
    <property type="project" value="UniProtKB-KW"/>
</dbReference>
<dbReference type="GO" id="GO:0009966">
    <property type="term" value="P:regulation of signal transduction"/>
    <property type="evidence" value="ECO:0007669"/>
    <property type="project" value="UniProtKB-ARBA"/>
</dbReference>
<proteinExistence type="predicted"/>
<evidence type="ECO:0000256" key="13">
    <source>
        <dbReference type="SAM" id="MobiDB-lite"/>
    </source>
</evidence>
<evidence type="ECO:0000256" key="8">
    <source>
        <dbReference type="ARBA" id="ARBA00022840"/>
    </source>
</evidence>
<dbReference type="Pfam" id="PF00531">
    <property type="entry name" value="Death"/>
    <property type="match status" value="1"/>
</dbReference>
<dbReference type="Pfam" id="PF16095">
    <property type="entry name" value="COR-A"/>
    <property type="match status" value="1"/>
</dbReference>
<dbReference type="SUPFAM" id="SSF52047">
    <property type="entry name" value="RNI-like"/>
    <property type="match status" value="2"/>
</dbReference>
<evidence type="ECO:0000256" key="5">
    <source>
        <dbReference type="ARBA" id="ARBA00022737"/>
    </source>
</evidence>
<dbReference type="InterPro" id="IPR032171">
    <property type="entry name" value="COR-A"/>
</dbReference>
<evidence type="ECO:0000256" key="10">
    <source>
        <dbReference type="ARBA" id="ARBA00047899"/>
    </source>
</evidence>
<evidence type="ECO:0000313" key="16">
    <source>
        <dbReference type="Proteomes" id="UP000515135"/>
    </source>
</evidence>
<dbReference type="InterPro" id="IPR011029">
    <property type="entry name" value="DEATH-like_dom_sf"/>
</dbReference>
<keyword evidence="3" id="KW-0433">Leucine-rich repeat</keyword>
<keyword evidence="7" id="KW-0418">Kinase</keyword>
<evidence type="ECO:0000256" key="3">
    <source>
        <dbReference type="ARBA" id="ARBA00022614"/>
    </source>
</evidence>
<keyword evidence="8" id="KW-0067">ATP-binding</keyword>
<comment type="catalytic activity">
    <reaction evidence="11">
        <text>L-seryl-[protein] + ATP = O-phospho-L-seryl-[protein] + ADP + H(+)</text>
        <dbReference type="Rhea" id="RHEA:17989"/>
        <dbReference type="Rhea" id="RHEA-COMP:9863"/>
        <dbReference type="Rhea" id="RHEA-COMP:11604"/>
        <dbReference type="ChEBI" id="CHEBI:15378"/>
        <dbReference type="ChEBI" id="CHEBI:29999"/>
        <dbReference type="ChEBI" id="CHEBI:30616"/>
        <dbReference type="ChEBI" id="CHEBI:83421"/>
        <dbReference type="ChEBI" id="CHEBI:456216"/>
        <dbReference type="EC" id="2.7.11.1"/>
    </reaction>
</comment>
<keyword evidence="5" id="KW-0677">Repeat</keyword>
<evidence type="ECO:0000256" key="2">
    <source>
        <dbReference type="ARBA" id="ARBA00022527"/>
    </source>
</evidence>
<dbReference type="Gene3D" id="1.10.533.10">
    <property type="entry name" value="Death Domain, Fas"/>
    <property type="match status" value="1"/>
</dbReference>
<dbReference type="SMART" id="SM00005">
    <property type="entry name" value="DEATH"/>
    <property type="match status" value="1"/>
</dbReference>
<organism evidence="16 17">
    <name type="scientific">Branchiostoma belcheri</name>
    <name type="common">Amphioxus</name>
    <dbReference type="NCBI Taxonomy" id="7741"/>
    <lineage>
        <taxon>Eukaryota</taxon>
        <taxon>Metazoa</taxon>
        <taxon>Chordata</taxon>
        <taxon>Cephalochordata</taxon>
        <taxon>Leptocardii</taxon>
        <taxon>Amphioxiformes</taxon>
        <taxon>Branchiostomatidae</taxon>
        <taxon>Branchiostoma</taxon>
    </lineage>
</organism>
<dbReference type="SUPFAM" id="SSF52540">
    <property type="entry name" value="P-loop containing nucleoside triphosphate hydrolases"/>
    <property type="match status" value="1"/>
</dbReference>
<evidence type="ECO:0000256" key="7">
    <source>
        <dbReference type="ARBA" id="ARBA00022777"/>
    </source>
</evidence>
<dbReference type="SMART" id="SM00369">
    <property type="entry name" value="LRR_TYP"/>
    <property type="match status" value="11"/>
</dbReference>
<evidence type="ECO:0000313" key="17">
    <source>
        <dbReference type="RefSeq" id="XP_019639098.1"/>
    </source>
</evidence>
<dbReference type="Gene3D" id="3.30.310.200">
    <property type="match status" value="1"/>
</dbReference>
<gene>
    <name evidence="17" type="primary">LOC109481063</name>
</gene>
<evidence type="ECO:0000259" key="15">
    <source>
        <dbReference type="PROSITE" id="PS51424"/>
    </source>
</evidence>
<evidence type="ECO:0000256" key="6">
    <source>
        <dbReference type="ARBA" id="ARBA00022741"/>
    </source>
</evidence>
<evidence type="ECO:0000256" key="12">
    <source>
        <dbReference type="SAM" id="Coils"/>
    </source>
</evidence>
<keyword evidence="9" id="KW-0342">GTP-binding</keyword>
<dbReference type="InterPro" id="IPR036388">
    <property type="entry name" value="WH-like_DNA-bd_sf"/>
</dbReference>
<dbReference type="PROSITE" id="PS51424">
    <property type="entry name" value="ROC"/>
    <property type="match status" value="1"/>
</dbReference>
<dbReference type="Pfam" id="PF13516">
    <property type="entry name" value="LRR_6"/>
    <property type="match status" value="2"/>
</dbReference>
<evidence type="ECO:0000256" key="4">
    <source>
        <dbReference type="ARBA" id="ARBA00022679"/>
    </source>
</evidence>
<keyword evidence="16" id="KW-1185">Reference proteome</keyword>
<dbReference type="PANTHER" id="PTHR45617">
    <property type="entry name" value="LEUCINE RICH REPEAT FAMILY PROTEIN"/>
    <property type="match status" value="1"/>
</dbReference>
<keyword evidence="4" id="KW-0808">Transferase</keyword>
<dbReference type="RefSeq" id="XP_019639098.1">
    <property type="nucleotide sequence ID" value="XM_019783539.1"/>
</dbReference>
<dbReference type="Proteomes" id="UP000515135">
    <property type="component" value="Unplaced"/>
</dbReference>
<dbReference type="Pfam" id="PF12799">
    <property type="entry name" value="LRR_4"/>
    <property type="match status" value="1"/>
</dbReference>
<dbReference type="Pfam" id="PF08477">
    <property type="entry name" value="Roc"/>
    <property type="match status" value="1"/>
</dbReference>
<feature type="non-terminal residue" evidence="17">
    <location>
        <position position="1"/>
    </location>
</feature>
<feature type="region of interest" description="Disordered" evidence="13">
    <location>
        <begin position="791"/>
        <end position="810"/>
    </location>
</feature>
<dbReference type="OrthoDB" id="676979at2759"/>
<dbReference type="PROSITE" id="PS50017">
    <property type="entry name" value="DEATH_DOMAIN"/>
    <property type="match status" value="1"/>
</dbReference>
<name>A0A6P4ZQJ4_BRABE</name>
<dbReference type="SUPFAM" id="SSF47986">
    <property type="entry name" value="DEATH domain"/>
    <property type="match status" value="1"/>
</dbReference>
<dbReference type="InterPro" id="IPR057263">
    <property type="entry name" value="COR-B"/>
</dbReference>
<dbReference type="GO" id="GO:0004674">
    <property type="term" value="F:protein serine/threonine kinase activity"/>
    <property type="evidence" value="ECO:0007669"/>
    <property type="project" value="UniProtKB-KW"/>
</dbReference>
<evidence type="ECO:0000256" key="9">
    <source>
        <dbReference type="ARBA" id="ARBA00023134"/>
    </source>
</evidence>
<dbReference type="Pfam" id="PF25497">
    <property type="entry name" value="COR-B"/>
    <property type="match status" value="1"/>
</dbReference>
<evidence type="ECO:0000256" key="1">
    <source>
        <dbReference type="ARBA" id="ARBA00012513"/>
    </source>
</evidence>
<dbReference type="InterPro" id="IPR020859">
    <property type="entry name" value="ROC"/>
</dbReference>
<comment type="catalytic activity">
    <reaction evidence="10">
        <text>L-threonyl-[protein] + ATP = O-phospho-L-threonyl-[protein] + ADP + H(+)</text>
        <dbReference type="Rhea" id="RHEA:46608"/>
        <dbReference type="Rhea" id="RHEA-COMP:11060"/>
        <dbReference type="Rhea" id="RHEA-COMP:11605"/>
        <dbReference type="ChEBI" id="CHEBI:15378"/>
        <dbReference type="ChEBI" id="CHEBI:30013"/>
        <dbReference type="ChEBI" id="CHEBI:30616"/>
        <dbReference type="ChEBI" id="CHEBI:61977"/>
        <dbReference type="ChEBI" id="CHEBI:456216"/>
        <dbReference type="EC" id="2.7.11.1"/>
    </reaction>
</comment>
<feature type="coiled-coil region" evidence="12">
    <location>
        <begin position="1277"/>
        <end position="1304"/>
    </location>
</feature>
<feature type="domain" description="Roc" evidence="15">
    <location>
        <begin position="622"/>
        <end position="846"/>
    </location>
</feature>
<dbReference type="Gene3D" id="3.30.70.1390">
    <property type="entry name" value="ROC domain from the Parkinson's disease-associated leucine-rich repeat kinase 2"/>
    <property type="match status" value="1"/>
</dbReference>
<keyword evidence="12" id="KW-0175">Coiled coil</keyword>
<dbReference type="PANTHER" id="PTHR45617:SF181">
    <property type="entry name" value="LP04042P"/>
    <property type="match status" value="1"/>
</dbReference>
<dbReference type="GO" id="GO:0007165">
    <property type="term" value="P:signal transduction"/>
    <property type="evidence" value="ECO:0007669"/>
    <property type="project" value="InterPro"/>
</dbReference>
<sequence>PAKSTISSKEQYTPCPSCIEKGCTENHGSTFLFDREQYSAYKQAKKIVFRQNRGKHPSLTIFEEIGQFTQLEEVKIDGINLDDASLSNLFRCTSIRSLTLSNCRLESIPTSLARLKDLETLDLSHNNLTTMPTGLFRSMPRLKRLNLSHNKIPAFGDVAGAEALKTFDVSFNEIEEIPYEILYMESLESFSCRHNKITRWLERPATEEQTKAGPFKLALLNLSTNLLEEVPKCLKELKNLKSLNVSHNKIRVIGDIVTELSSLQRFDVSFNDIEEIPFAICQLENLEAFDCSNNKVAKWLEPSNGQKQTNSSPLKVLNLSNNALQNIPRCVEDLKDLSEVDLSYNKIGDVGDEMLKEQLEDLFHMPSVSTLLLSNNNIKTLPELDMAKVSTESKLEKINFSNNEIREVPAALLLMPTLKALYLRSNKIEKLPDMIYLDRNKLSENLGDIDLSNNELDHLPSVLCFLPSLRKLDLKQNKISSVNENVQSCQSLSFLDVSHNRLTLIPSDVIRLPNLRVIYASNNQISSVSALRKDESSRVEVVTLEENCLTDFPEALMQMKSIKKVNISNNNIKEIPETIMDMPKDVMVDLKLQGNPIIDPPLQVCQAGIENIRAFYEDLKTASSITQCLKTLLLGKYNAGKTSLVRAFQSNESEPTKPEERTPGIEITELRISDMTFSMWDFAGQEIYYITHQFFLSAKALMLLVVNLEKYKCDSAASFSSSCGEWMKNLIAKVGNPVVIPVVTHVDKLSPEEVKRRCKHLAEKLKIDEDMRIDDLTTQLEEIEGKLADMETSESKEALKDSKKQTEVRLKERPTIHPEPVPVSSVKSHEGIQYLKQVILNYAVNKEYFPEVGRRVPKTWADAEACVEREGEELSLPYMTWDEFTALLKQNVPNLQPESRIQTVAQYLHDTGKILWYSDIESLKNHVFLKPSLVVDIFKMVIRDKFEQEINYESDNRYKKAKISSDVFQKMKTDLIKKGVLDTKFLRCLWSEVKEKCGQETFDDIFNMLIELMRQFDLCYDLDCEEDVSHTTPERLLLPWYLTEDMGNKTQWESGGSPIISLQYQFPSFIPPGLFARLTVRAHHPNHNLHFVSHWNTGALCKHEKHKIVVLLKCEDTERRAVSLSVRPESKDPHRYVEEDLLDDLWETMGDLSWEFEELLQQWPGVLYKRAAVCPRPQCQMPSFPGEWVHLRHRGPKEVICKSCDERVPFLHVTPPELATELSDQQLLRVAKKLGSEWESLAIDMGFTKANKDKFKADHRDNTDQQILAMLTAWRDREGWEATRENLKRVLREAEVDYDVVETVSGLERSTSSWRGRSTLSRSASYHPQQD</sequence>
<keyword evidence="6" id="KW-0547">Nucleotide-binding</keyword>
<dbReference type="InterPro" id="IPR027417">
    <property type="entry name" value="P-loop_NTPase"/>
</dbReference>
<protein>
    <recommendedName>
        <fullName evidence="1">non-specific serine/threonine protein kinase</fullName>
        <ecNumber evidence="1">2.7.11.1</ecNumber>
    </recommendedName>
</protein>
<dbReference type="InterPro" id="IPR001611">
    <property type="entry name" value="Leu-rich_rpt"/>
</dbReference>
<dbReference type="InterPro" id="IPR025875">
    <property type="entry name" value="Leu-rich_rpt_4"/>
</dbReference>
<keyword evidence="2" id="KW-0723">Serine/threonine-protein kinase</keyword>
<dbReference type="EC" id="2.7.11.1" evidence="1"/>
<feature type="domain" description="Death" evidence="14">
    <location>
        <begin position="1223"/>
        <end position="1295"/>
    </location>
</feature>
<dbReference type="Gene3D" id="3.80.10.10">
    <property type="entry name" value="Ribonuclease Inhibitor"/>
    <property type="match status" value="3"/>
</dbReference>
<accession>A0A6P4ZQJ4</accession>
<dbReference type="InterPro" id="IPR003591">
    <property type="entry name" value="Leu-rich_rpt_typical-subtyp"/>
</dbReference>
<dbReference type="KEGG" id="bbel:109481063"/>
<dbReference type="Pfam" id="PF13855">
    <property type="entry name" value="LRR_8"/>
    <property type="match status" value="1"/>
</dbReference>
<dbReference type="SMART" id="SM00368">
    <property type="entry name" value="LRR_RI"/>
    <property type="match status" value="5"/>
</dbReference>
<evidence type="ECO:0000259" key="14">
    <source>
        <dbReference type="PROSITE" id="PS50017"/>
    </source>
</evidence>
<dbReference type="InterPro" id="IPR000488">
    <property type="entry name" value="Death_dom"/>
</dbReference>
<reference evidence="17" key="1">
    <citation type="submission" date="2025-08" db="UniProtKB">
        <authorList>
            <consortium name="RefSeq"/>
        </authorList>
    </citation>
    <scope>IDENTIFICATION</scope>
    <source>
        <tissue evidence="17">Gonad</tissue>
    </source>
</reference>
<dbReference type="Gene3D" id="1.10.10.10">
    <property type="entry name" value="Winged helix-like DNA-binding domain superfamily/Winged helix DNA-binding domain"/>
    <property type="match status" value="1"/>
</dbReference>
<dbReference type="GeneID" id="109481063"/>
<dbReference type="SMART" id="SM00364">
    <property type="entry name" value="LRR_BAC"/>
    <property type="match status" value="11"/>
</dbReference>
<dbReference type="PRINTS" id="PR00019">
    <property type="entry name" value="LEURICHRPT"/>
</dbReference>
<dbReference type="Gene3D" id="3.40.50.300">
    <property type="entry name" value="P-loop containing nucleotide triphosphate hydrolases"/>
    <property type="match status" value="1"/>
</dbReference>